<evidence type="ECO:0000313" key="3">
    <source>
        <dbReference type="Proteomes" id="UP000184080"/>
    </source>
</evidence>
<dbReference type="EMBL" id="FQZO01000001">
    <property type="protein sequence ID" value="SHI63752.1"/>
    <property type="molecule type" value="Genomic_DNA"/>
</dbReference>
<feature type="transmembrane region" description="Helical" evidence="1">
    <location>
        <begin position="76"/>
        <end position="94"/>
    </location>
</feature>
<dbReference type="InterPro" id="IPR031360">
    <property type="entry name" value="TrpP"/>
</dbReference>
<dbReference type="STRING" id="1121298.SAMN05444401_1216"/>
<protein>
    <submittedName>
        <fullName evidence="2">Tryptophan transporter TrpP</fullName>
    </submittedName>
</protein>
<dbReference type="OrthoDB" id="2243651at2"/>
<reference evidence="2 3" key="1">
    <citation type="submission" date="2016-11" db="EMBL/GenBank/DDBJ databases">
        <authorList>
            <person name="Jaros S."/>
            <person name="Januszkiewicz K."/>
            <person name="Wedrychowicz H."/>
        </authorList>
    </citation>
    <scope>NUCLEOTIDE SEQUENCE [LARGE SCALE GENOMIC DNA]</scope>
    <source>
        <strain evidence="2 3">DSM 21864</strain>
    </source>
</reference>
<dbReference type="Pfam" id="PF17099">
    <property type="entry name" value="TrpP"/>
    <property type="match status" value="1"/>
</dbReference>
<proteinExistence type="predicted"/>
<evidence type="ECO:0000313" key="2">
    <source>
        <dbReference type="EMBL" id="SHI63752.1"/>
    </source>
</evidence>
<keyword evidence="1" id="KW-0812">Transmembrane</keyword>
<keyword evidence="1" id="KW-1133">Transmembrane helix</keyword>
<keyword evidence="1" id="KW-0472">Membrane</keyword>
<gene>
    <name evidence="2" type="ORF">SAMN05444401_1216</name>
</gene>
<accession>A0A1M6CRV2</accession>
<dbReference type="Proteomes" id="UP000184080">
    <property type="component" value="Unassembled WGS sequence"/>
</dbReference>
<sequence>MKLKNLVLTALLLAIGMILHQFAPPIFGMKPDFLLSMMFIAILFNEDYKTTFIIGLTSGILTAATTTFPGGQLPNLIDKIITSQIIYIIIILLGKTNFIFKTNNTLKLTIVSILGTVISGTVFLGSANLLFSLPAPFKILFLTVVLPATLINTAASLLLFNVINIAAKRSGLSKIMEKLN</sequence>
<feature type="transmembrane region" description="Helical" evidence="1">
    <location>
        <begin position="106"/>
        <end position="127"/>
    </location>
</feature>
<organism evidence="2 3">
    <name type="scientific">Clostridium amylolyticum</name>
    <dbReference type="NCBI Taxonomy" id="1121298"/>
    <lineage>
        <taxon>Bacteria</taxon>
        <taxon>Bacillati</taxon>
        <taxon>Bacillota</taxon>
        <taxon>Clostridia</taxon>
        <taxon>Eubacteriales</taxon>
        <taxon>Clostridiaceae</taxon>
        <taxon>Clostridium</taxon>
    </lineage>
</organism>
<feature type="transmembrane region" description="Helical" evidence="1">
    <location>
        <begin position="139"/>
        <end position="167"/>
    </location>
</feature>
<keyword evidence="3" id="KW-1185">Reference proteome</keyword>
<dbReference type="AlphaFoldDB" id="A0A1M6CRV2"/>
<evidence type="ECO:0000256" key="1">
    <source>
        <dbReference type="SAM" id="Phobius"/>
    </source>
</evidence>
<name>A0A1M6CRV2_9CLOT</name>
<dbReference type="RefSeq" id="WP_073004593.1">
    <property type="nucleotide sequence ID" value="NZ_FQZO01000001.1"/>
</dbReference>
<dbReference type="Gene3D" id="1.10.1760.20">
    <property type="match status" value="1"/>
</dbReference>